<keyword evidence="3" id="KW-1185">Reference proteome</keyword>
<evidence type="ECO:0000313" key="3">
    <source>
        <dbReference type="Proteomes" id="UP001199816"/>
    </source>
</evidence>
<comment type="caution">
    <text evidence="2">The sequence shown here is derived from an EMBL/GenBank/DDBJ whole genome shotgun (WGS) entry which is preliminary data.</text>
</comment>
<accession>A0ABS8PS50</accession>
<protein>
    <submittedName>
        <fullName evidence="2">Uncharacterized protein</fullName>
    </submittedName>
</protein>
<dbReference type="Proteomes" id="UP001199816">
    <property type="component" value="Unassembled WGS sequence"/>
</dbReference>
<keyword evidence="1" id="KW-1133">Transmembrane helix</keyword>
<name>A0ABS8PS50_9BACT</name>
<evidence type="ECO:0000256" key="1">
    <source>
        <dbReference type="SAM" id="Phobius"/>
    </source>
</evidence>
<keyword evidence="1" id="KW-0812">Transmembrane</keyword>
<evidence type="ECO:0000313" key="2">
    <source>
        <dbReference type="EMBL" id="MCD2423898.1"/>
    </source>
</evidence>
<proteinExistence type="predicted"/>
<sequence>MNQTIHPSDCLPNPVNIPEAQKSPPLRRMAALLKMVLLIVCGFLLLTGYSQVSDENKQNAEKIKLMLAGTFAKPRILPGLQKFAIAQLSITYKLNTSESVIGKERSTGAMAGAKLKAFLETTDGELTQEDFQEITDYFYHSFQRKLKAAGIDTVAWSAIANTDFYKSQDDRKPEFDKEQVVIATNANNGNTLWAGKTGFAFGKIKKAMRFCDELGADAGYFYLTLDFADILLDVKINSGEKQHMFFIEKTRTFKYSGAVIPRMVVSANTNANAALSMLTNGKGGTETLVIMNNLEGDGGYSDKVSQDPSRLKRNLFAFAKSLNPVVIETTRAKYKEAAKQSLDKYADAFIAKSVLLKK</sequence>
<dbReference type="RefSeq" id="WP_231005156.1">
    <property type="nucleotide sequence ID" value="NZ_JAJNEC010000005.1"/>
</dbReference>
<organism evidence="2 3">
    <name type="scientific">Niabella pedocola</name>
    <dbReference type="NCBI Taxonomy" id="1752077"/>
    <lineage>
        <taxon>Bacteria</taxon>
        <taxon>Pseudomonadati</taxon>
        <taxon>Bacteroidota</taxon>
        <taxon>Chitinophagia</taxon>
        <taxon>Chitinophagales</taxon>
        <taxon>Chitinophagaceae</taxon>
        <taxon>Niabella</taxon>
    </lineage>
</organism>
<reference evidence="2 3" key="1">
    <citation type="submission" date="2021-11" db="EMBL/GenBank/DDBJ databases">
        <title>Genomic of Niabella pedocola.</title>
        <authorList>
            <person name="Wu T."/>
        </authorList>
    </citation>
    <scope>NUCLEOTIDE SEQUENCE [LARGE SCALE GENOMIC DNA]</scope>
    <source>
        <strain evidence="2 3">JCM 31011</strain>
    </source>
</reference>
<keyword evidence="1" id="KW-0472">Membrane</keyword>
<dbReference type="EMBL" id="JAJNEC010000005">
    <property type="protein sequence ID" value="MCD2423898.1"/>
    <property type="molecule type" value="Genomic_DNA"/>
</dbReference>
<gene>
    <name evidence="2" type="ORF">LQ567_14065</name>
</gene>
<feature type="transmembrane region" description="Helical" evidence="1">
    <location>
        <begin position="31"/>
        <end position="49"/>
    </location>
</feature>